<accession>A0A3P6CV60</accession>
<keyword evidence="1" id="KW-1133">Transmembrane helix</keyword>
<gene>
    <name evidence="2" type="ORF">BOLC2T08848H</name>
</gene>
<evidence type="ECO:0000256" key="1">
    <source>
        <dbReference type="SAM" id="Phobius"/>
    </source>
</evidence>
<dbReference type="EMBL" id="LR031874">
    <property type="protein sequence ID" value="VDD22677.1"/>
    <property type="molecule type" value="Genomic_DNA"/>
</dbReference>
<keyword evidence="1" id="KW-0812">Transmembrane</keyword>
<proteinExistence type="predicted"/>
<evidence type="ECO:0000313" key="2">
    <source>
        <dbReference type="EMBL" id="VDD22677.1"/>
    </source>
</evidence>
<name>A0A3P6CV60_BRAOL</name>
<keyword evidence="1" id="KW-0472">Membrane</keyword>
<dbReference type="AlphaFoldDB" id="A0A3P6CV60"/>
<sequence length="65" mass="7215">MITPLLWTLALPLFFSGWSFILLLGSVLTIFGVDPPSNKRLSGGISLKLSSLQPENFSTFWTKTK</sequence>
<organism evidence="2">
    <name type="scientific">Brassica oleracea</name>
    <name type="common">Wild cabbage</name>
    <dbReference type="NCBI Taxonomy" id="3712"/>
    <lineage>
        <taxon>Eukaryota</taxon>
        <taxon>Viridiplantae</taxon>
        <taxon>Streptophyta</taxon>
        <taxon>Embryophyta</taxon>
        <taxon>Tracheophyta</taxon>
        <taxon>Spermatophyta</taxon>
        <taxon>Magnoliopsida</taxon>
        <taxon>eudicotyledons</taxon>
        <taxon>Gunneridae</taxon>
        <taxon>Pentapetalae</taxon>
        <taxon>rosids</taxon>
        <taxon>malvids</taxon>
        <taxon>Brassicales</taxon>
        <taxon>Brassicaceae</taxon>
        <taxon>Brassiceae</taxon>
        <taxon>Brassica</taxon>
    </lineage>
</organism>
<protein>
    <submittedName>
        <fullName evidence="2">Uncharacterized protein</fullName>
    </submittedName>
</protein>
<feature type="transmembrane region" description="Helical" evidence="1">
    <location>
        <begin position="6"/>
        <end position="31"/>
    </location>
</feature>
<reference evidence="2" key="1">
    <citation type="submission" date="2018-11" db="EMBL/GenBank/DDBJ databases">
        <authorList>
            <consortium name="Genoscope - CEA"/>
            <person name="William W."/>
        </authorList>
    </citation>
    <scope>NUCLEOTIDE SEQUENCE</scope>
</reference>